<dbReference type="Proteomes" id="UP001143400">
    <property type="component" value="Unassembled WGS sequence"/>
</dbReference>
<dbReference type="EMBL" id="JAFBCY010000004">
    <property type="protein sequence ID" value="MBM7853157.1"/>
    <property type="molecule type" value="Genomic_DNA"/>
</dbReference>
<keyword evidence="3" id="KW-1185">Reference proteome</keyword>
<dbReference type="AlphaFoldDB" id="A0A9W6MTS7"/>
<gene>
    <name evidence="1" type="ORF">GCM10008170_36490</name>
    <name evidence="2" type="ORF">JOD31_003408</name>
</gene>
<evidence type="ECO:0000313" key="2">
    <source>
        <dbReference type="EMBL" id="MBM7853157.1"/>
    </source>
</evidence>
<evidence type="ECO:0000313" key="4">
    <source>
        <dbReference type="Proteomes" id="UP001143400"/>
    </source>
</evidence>
<dbReference type="Proteomes" id="UP000758856">
    <property type="component" value="Unassembled WGS sequence"/>
</dbReference>
<reference evidence="1" key="1">
    <citation type="journal article" date="2014" name="Int. J. Syst. Evol. Microbiol.">
        <title>Complete genome sequence of Corynebacterium casei LMG S-19264T (=DSM 44701T), isolated from a smear-ripened cheese.</title>
        <authorList>
            <consortium name="US DOE Joint Genome Institute (JGI-PGF)"/>
            <person name="Walter F."/>
            <person name="Albersmeier A."/>
            <person name="Kalinowski J."/>
            <person name="Ruckert C."/>
        </authorList>
    </citation>
    <scope>NUCLEOTIDE SEQUENCE</scope>
    <source>
        <strain evidence="1">VKM B-1606</strain>
    </source>
</reference>
<evidence type="ECO:0000313" key="3">
    <source>
        <dbReference type="Proteomes" id="UP000758856"/>
    </source>
</evidence>
<name>A0A9W6MTS7_9HYPH</name>
<sequence>MSDGEEAFAISVPAWRARRLRAHLGALPAAGAAARAAGEPRAAPAEAAHRAEARRWLQGWDQADVSAASSEPKPATPKQLAKLARWEAGVGRLRPSEGALRRDILETVADALLSARPLPFGAIAAAHRETVRRCREAGVPAPKASRYRRWLKLTGRAAGPTGAPRPD</sequence>
<evidence type="ECO:0000313" key="1">
    <source>
        <dbReference type="EMBL" id="GLK57629.1"/>
    </source>
</evidence>
<proteinExistence type="predicted"/>
<comment type="caution">
    <text evidence="1">The sequence shown here is derived from an EMBL/GenBank/DDBJ whole genome shotgun (WGS) entry which is preliminary data.</text>
</comment>
<reference evidence="2 3" key="2">
    <citation type="submission" date="2021-01" db="EMBL/GenBank/DDBJ databases">
        <title>Genomic Encyclopedia of Type Strains, Phase IV (KMG-IV): sequencing the most valuable type-strain genomes for metagenomic binning, comparative biology and taxonomic classification.</title>
        <authorList>
            <person name="Goeker M."/>
        </authorList>
    </citation>
    <scope>NUCLEOTIDE SEQUENCE [LARGE SCALE GENOMIC DNA]</scope>
    <source>
        <strain evidence="2 3">DSM 6130</strain>
    </source>
</reference>
<protein>
    <submittedName>
        <fullName evidence="1">Uncharacterized protein</fullName>
    </submittedName>
</protein>
<accession>A0A9W6MTS7</accession>
<reference evidence="1" key="3">
    <citation type="submission" date="2023-01" db="EMBL/GenBank/DDBJ databases">
        <authorList>
            <person name="Sun Q."/>
            <person name="Evtushenko L."/>
        </authorList>
    </citation>
    <scope>NUCLEOTIDE SEQUENCE</scope>
    <source>
        <strain evidence="1">VKM B-1606</strain>
    </source>
</reference>
<organism evidence="1 4">
    <name type="scientific">Methylopila capsulata</name>
    <dbReference type="NCBI Taxonomy" id="61654"/>
    <lineage>
        <taxon>Bacteria</taxon>
        <taxon>Pseudomonadati</taxon>
        <taxon>Pseudomonadota</taxon>
        <taxon>Alphaproteobacteria</taxon>
        <taxon>Hyphomicrobiales</taxon>
        <taxon>Methylopilaceae</taxon>
        <taxon>Methylopila</taxon>
    </lineage>
</organism>
<dbReference type="EMBL" id="BSFF01000010">
    <property type="protein sequence ID" value="GLK57629.1"/>
    <property type="molecule type" value="Genomic_DNA"/>
</dbReference>
<dbReference type="RefSeq" id="WP_204951613.1">
    <property type="nucleotide sequence ID" value="NZ_BSFF01000010.1"/>
</dbReference>